<organism evidence="1">
    <name type="scientific">Myoviridae sp. ctshb19</name>
    <dbReference type="NCBI Taxonomy" id="2825194"/>
    <lineage>
        <taxon>Viruses</taxon>
        <taxon>Duplodnaviria</taxon>
        <taxon>Heunggongvirae</taxon>
        <taxon>Uroviricota</taxon>
        <taxon>Caudoviricetes</taxon>
    </lineage>
</organism>
<proteinExistence type="predicted"/>
<protein>
    <submittedName>
        <fullName evidence="1">Uncharacterized protein</fullName>
    </submittedName>
</protein>
<reference evidence="1" key="1">
    <citation type="journal article" date="2021" name="Proc. Natl. Acad. Sci. U.S.A.">
        <title>A Catalog of Tens of Thousands of Viruses from Human Metagenomes Reveals Hidden Associations with Chronic Diseases.</title>
        <authorList>
            <person name="Tisza M.J."/>
            <person name="Buck C.B."/>
        </authorList>
    </citation>
    <scope>NUCLEOTIDE SEQUENCE</scope>
    <source>
        <strain evidence="1">Ctshb19</strain>
    </source>
</reference>
<sequence length="109" mass="12346">MSNKKRSELMQQLADIHKQQGKFIIAFDDAMLNGERTEDVAEQLRVGLAELGLYLFKFKGLEYGVCNRAEFEAEGGIIVSDTEFDEAKALLDDDPKQMAQYLKNKSQPN</sequence>
<name>A0A8S5UGP1_9CAUD</name>
<evidence type="ECO:0000313" key="1">
    <source>
        <dbReference type="EMBL" id="DAF93604.1"/>
    </source>
</evidence>
<accession>A0A8S5UGP1</accession>
<dbReference type="EMBL" id="BK016086">
    <property type="protein sequence ID" value="DAF93604.1"/>
    <property type="molecule type" value="Genomic_DNA"/>
</dbReference>